<dbReference type="Proteomes" id="UP001229862">
    <property type="component" value="Chromosome"/>
</dbReference>
<accession>A0AA51R3C0</accession>
<feature type="coiled-coil region" evidence="1">
    <location>
        <begin position="241"/>
        <end position="279"/>
    </location>
</feature>
<evidence type="ECO:0000313" key="3">
    <source>
        <dbReference type="EMBL" id="WML85400.1"/>
    </source>
</evidence>
<reference evidence="3" key="1">
    <citation type="submission" date="2023-08" db="EMBL/GenBank/DDBJ databases">
        <title>New molecular markers tilS and rpoB for phylogenetic and monitoring studies of the genus Thiothrix biodiversity.</title>
        <authorList>
            <person name="Ravin N.V."/>
            <person name="Smolyakov D."/>
            <person name="Markov N.D."/>
            <person name="Beletsky A.V."/>
            <person name="Mardanov A.V."/>
            <person name="Rudenko T.S."/>
            <person name="Grabovich M.Y."/>
        </authorList>
    </citation>
    <scope>NUCLEOTIDE SEQUENCE</scope>
    <source>
        <strain evidence="3">DNT52</strain>
    </source>
</reference>
<sequence length="508" mass="53511">MNMNSVSVHTFNKTSVSKHGQLLLASIVMSSLLTACGGNSGPSAEETAARAAVTTAQSAAAVAAVAAQVAEKAAQEEDSTAAAKAAADAAAAAKTAAQASILAAEKAAIDKSATDEADQAKLAASAAQASADKAAASSAAATQAVADKAVTISIKREEINTIAVNISKEVQAAQSARTSADNVLLQAEQQAKNYPEVAESLRQTQTYAAQSVTEAEKAVAEKTRVETIQTDAASTETVAAIQALLTQAKAAEQAAKIAREAAEKALQSARSAASQVTSEVAAAKAARRYTKIDPFGNELPRTANSWSCLKDTETGLIWEMKTDDGGFRDKDWRYKHMHNSGGYAGVTDLNGKLLCNGIFSCDPYSYIDMVNQQVGLCGKSNWRLPKMEELGSIAQINADERPPHIERSVFKDLPDAKAAYCSENMITDPNQCGYGPGSSVTYNSDGRIECNYKGVDFGNEFLPNLPHDKAHLDLSIAVALRHYGEVGDGKDYPYGTANWLCSTRLVTK</sequence>
<organism evidence="3">
    <name type="scientific">Thiothrix subterranea</name>
    <dbReference type="NCBI Taxonomy" id="2735563"/>
    <lineage>
        <taxon>Bacteria</taxon>
        <taxon>Pseudomonadati</taxon>
        <taxon>Pseudomonadota</taxon>
        <taxon>Gammaproteobacteria</taxon>
        <taxon>Thiotrichales</taxon>
        <taxon>Thiotrichaceae</taxon>
        <taxon>Thiothrix</taxon>
    </lineage>
</organism>
<gene>
    <name evidence="3" type="ORF">RCG00_13955</name>
</gene>
<feature type="domain" description="Lcl C-terminal" evidence="2">
    <location>
        <begin position="308"/>
        <end position="432"/>
    </location>
</feature>
<proteinExistence type="predicted"/>
<dbReference type="Pfam" id="PF07603">
    <property type="entry name" value="Lcl_C"/>
    <property type="match status" value="1"/>
</dbReference>
<dbReference type="InterPro" id="IPR011460">
    <property type="entry name" value="Lcl_C"/>
</dbReference>
<dbReference type="AlphaFoldDB" id="A0AA51R3C0"/>
<evidence type="ECO:0000259" key="2">
    <source>
        <dbReference type="Pfam" id="PF07603"/>
    </source>
</evidence>
<name>A0AA51R3C0_9GAMM</name>
<evidence type="ECO:0000256" key="1">
    <source>
        <dbReference type="SAM" id="Coils"/>
    </source>
</evidence>
<dbReference type="EMBL" id="CP133217">
    <property type="protein sequence ID" value="WML85400.1"/>
    <property type="molecule type" value="Genomic_DNA"/>
</dbReference>
<protein>
    <submittedName>
        <fullName evidence="3">DUF1566 domain-containing protein</fullName>
    </submittedName>
</protein>
<dbReference type="RefSeq" id="WP_308871669.1">
    <property type="nucleotide sequence ID" value="NZ_CP133197.1"/>
</dbReference>
<keyword evidence="1" id="KW-0175">Coiled coil</keyword>